<proteinExistence type="inferred from homology"/>
<dbReference type="PRINTS" id="PR00081">
    <property type="entry name" value="GDHRDH"/>
</dbReference>
<evidence type="ECO:0000313" key="5">
    <source>
        <dbReference type="Proteomes" id="UP001304895"/>
    </source>
</evidence>
<dbReference type="InterPro" id="IPR002347">
    <property type="entry name" value="SDR_fam"/>
</dbReference>
<keyword evidence="3" id="KW-0560">Oxidoreductase</keyword>
<reference evidence="4" key="1">
    <citation type="journal article" date="2023" name="Mol. Phylogenet. Evol.">
        <title>Genome-scale phylogeny and comparative genomics of the fungal order Sordariales.</title>
        <authorList>
            <person name="Hensen N."/>
            <person name="Bonometti L."/>
            <person name="Westerberg I."/>
            <person name="Brannstrom I.O."/>
            <person name="Guillou S."/>
            <person name="Cros-Aarteil S."/>
            <person name="Calhoun S."/>
            <person name="Haridas S."/>
            <person name="Kuo A."/>
            <person name="Mondo S."/>
            <person name="Pangilinan J."/>
            <person name="Riley R."/>
            <person name="LaButti K."/>
            <person name="Andreopoulos B."/>
            <person name="Lipzen A."/>
            <person name="Chen C."/>
            <person name="Yan M."/>
            <person name="Daum C."/>
            <person name="Ng V."/>
            <person name="Clum A."/>
            <person name="Steindorff A."/>
            <person name="Ohm R.A."/>
            <person name="Martin F."/>
            <person name="Silar P."/>
            <person name="Natvig D.O."/>
            <person name="Lalanne C."/>
            <person name="Gautier V."/>
            <person name="Ament-Velasquez S.L."/>
            <person name="Kruys A."/>
            <person name="Hutchinson M.I."/>
            <person name="Powell A.J."/>
            <person name="Barry K."/>
            <person name="Miller A.N."/>
            <person name="Grigoriev I.V."/>
            <person name="Debuchy R."/>
            <person name="Gladieux P."/>
            <person name="Hiltunen Thoren M."/>
            <person name="Johannesson H."/>
        </authorList>
    </citation>
    <scope>NUCLEOTIDE SEQUENCE</scope>
    <source>
        <strain evidence="4">CBS 123565</strain>
    </source>
</reference>
<dbReference type="GO" id="GO:0016491">
    <property type="term" value="F:oxidoreductase activity"/>
    <property type="evidence" value="ECO:0007669"/>
    <property type="project" value="UniProtKB-KW"/>
</dbReference>
<keyword evidence="2" id="KW-0521">NADP</keyword>
<evidence type="ECO:0000313" key="4">
    <source>
        <dbReference type="EMBL" id="KAK4131655.1"/>
    </source>
</evidence>
<comment type="similarity">
    <text evidence="1">Belongs to the short-chain dehydrogenases/reductases (SDR) family.</text>
</comment>
<dbReference type="EMBL" id="MU853422">
    <property type="protein sequence ID" value="KAK4131655.1"/>
    <property type="molecule type" value="Genomic_DNA"/>
</dbReference>
<reference evidence="4" key="2">
    <citation type="submission" date="2023-05" db="EMBL/GenBank/DDBJ databases">
        <authorList>
            <consortium name="Lawrence Berkeley National Laboratory"/>
            <person name="Steindorff A."/>
            <person name="Hensen N."/>
            <person name="Bonometti L."/>
            <person name="Westerberg I."/>
            <person name="Brannstrom I.O."/>
            <person name="Guillou S."/>
            <person name="Cros-Aarteil S."/>
            <person name="Calhoun S."/>
            <person name="Haridas S."/>
            <person name="Kuo A."/>
            <person name="Mondo S."/>
            <person name="Pangilinan J."/>
            <person name="Riley R."/>
            <person name="Labutti K."/>
            <person name="Andreopoulos B."/>
            <person name="Lipzen A."/>
            <person name="Chen C."/>
            <person name="Yanf M."/>
            <person name="Daum C."/>
            <person name="Ng V."/>
            <person name="Clum A."/>
            <person name="Ohm R."/>
            <person name="Martin F."/>
            <person name="Silar P."/>
            <person name="Natvig D."/>
            <person name="Lalanne C."/>
            <person name="Gautier V."/>
            <person name="Ament-Velasquez S.L."/>
            <person name="Kruys A."/>
            <person name="Hutchinson M.I."/>
            <person name="Powell A.J."/>
            <person name="Barry K."/>
            <person name="Miller A.N."/>
            <person name="Grigoriev I.V."/>
            <person name="Debuchy R."/>
            <person name="Gladieux P."/>
            <person name="Thoren M.H."/>
            <person name="Johannesson H."/>
        </authorList>
    </citation>
    <scope>NUCLEOTIDE SEQUENCE</scope>
    <source>
        <strain evidence="4">CBS 123565</strain>
    </source>
</reference>
<dbReference type="InterPro" id="IPR036291">
    <property type="entry name" value="NAD(P)-bd_dom_sf"/>
</dbReference>
<gene>
    <name evidence="4" type="ORF">BT67DRAFT_451530</name>
</gene>
<organism evidence="4 5">
    <name type="scientific">Trichocladium antarcticum</name>
    <dbReference type="NCBI Taxonomy" id="1450529"/>
    <lineage>
        <taxon>Eukaryota</taxon>
        <taxon>Fungi</taxon>
        <taxon>Dikarya</taxon>
        <taxon>Ascomycota</taxon>
        <taxon>Pezizomycotina</taxon>
        <taxon>Sordariomycetes</taxon>
        <taxon>Sordariomycetidae</taxon>
        <taxon>Sordariales</taxon>
        <taxon>Chaetomiaceae</taxon>
        <taxon>Trichocladium</taxon>
    </lineage>
</organism>
<dbReference type="PANTHER" id="PTHR24320:SF282">
    <property type="entry name" value="WW DOMAIN-CONTAINING OXIDOREDUCTASE"/>
    <property type="match status" value="1"/>
</dbReference>
<accession>A0AAN6UEW3</accession>
<dbReference type="SUPFAM" id="SSF51735">
    <property type="entry name" value="NAD(P)-binding Rossmann-fold domains"/>
    <property type="match status" value="1"/>
</dbReference>
<dbReference type="AlphaFoldDB" id="A0AAN6UEW3"/>
<dbReference type="PANTHER" id="PTHR24320">
    <property type="entry name" value="RETINOL DEHYDROGENASE"/>
    <property type="match status" value="1"/>
</dbReference>
<evidence type="ECO:0000256" key="2">
    <source>
        <dbReference type="ARBA" id="ARBA00022857"/>
    </source>
</evidence>
<protein>
    <submittedName>
        <fullName evidence="4">NAD(P)-binding protein</fullName>
    </submittedName>
</protein>
<dbReference type="Gene3D" id="3.40.50.720">
    <property type="entry name" value="NAD(P)-binding Rossmann-like Domain"/>
    <property type="match status" value="1"/>
</dbReference>
<dbReference type="Proteomes" id="UP001304895">
    <property type="component" value="Unassembled WGS sequence"/>
</dbReference>
<comment type="caution">
    <text evidence="4">The sequence shown here is derived from an EMBL/GenBank/DDBJ whole genome shotgun (WGS) entry which is preliminary data.</text>
</comment>
<dbReference type="Pfam" id="PF00106">
    <property type="entry name" value="adh_short"/>
    <property type="match status" value="1"/>
</dbReference>
<keyword evidence="5" id="KW-1185">Reference proteome</keyword>
<sequence>MVLWGNKGVQFVPDRDIPSLEGKVILVTGGNSGLGKQSILELAKHGPKEIWLGARSEAKAQDAIREITAQVPNAPPIRFLAMDLASLASVRDAATTFRQHADRLDILLLNAGIMAVPAATTHDGYEIQFGTNHLGHALLAQHLLPTLLHTAAQPGADVRVVVLSSLAHQYAPAGAGILFDTLRSAAAPQTSTTLRYGQSKLANLLYAQELARRHPALTVAAVHPGVVATNLANTMVAGSALMRVGWWLASCAIGVDVPTGALNQLWAATARGVESGAYYMPVGARSEVAKRWEAGSDVAERLWEWTEEELKGWARPE</sequence>
<evidence type="ECO:0000256" key="1">
    <source>
        <dbReference type="ARBA" id="ARBA00006484"/>
    </source>
</evidence>
<name>A0AAN6UEW3_9PEZI</name>
<evidence type="ECO:0000256" key="3">
    <source>
        <dbReference type="ARBA" id="ARBA00023002"/>
    </source>
</evidence>